<sequence length="195" mass="22606">MPAAQLQALVLPAGRSFTTSKVTSSPKRSTQARRTQRVAYEELPDFSDEEEGHELDPEIRQPPDLQYRSPTEKVWPPSRYQLKFASRMRNALEVALMRPAFYDSLVKRFGFTVHEVRMAPDNLKAYILWDAFPDMEAQAGFEIRRRASKLRTEVAGVLKARHVPRLEFRHDIPSDEQAALERIMAKLDREQQREP</sequence>
<dbReference type="Gene3D" id="3.30.300.20">
    <property type="match status" value="1"/>
</dbReference>
<dbReference type="AlphaFoldDB" id="A0AAW1R5T3"/>
<feature type="compositionally biased region" description="Polar residues" evidence="1">
    <location>
        <begin position="17"/>
        <end position="29"/>
    </location>
</feature>
<keyword evidence="3" id="KW-1185">Reference proteome</keyword>
<comment type="caution">
    <text evidence="2">The sequence shown here is derived from an EMBL/GenBank/DDBJ whole genome shotgun (WGS) entry which is preliminary data.</text>
</comment>
<dbReference type="InterPro" id="IPR015946">
    <property type="entry name" value="KH_dom-like_a/b"/>
</dbReference>
<accession>A0AAW1R5T3</accession>
<reference evidence="2 3" key="1">
    <citation type="journal article" date="2024" name="Nat. Commun.">
        <title>Phylogenomics reveals the evolutionary origins of lichenization in chlorophyte algae.</title>
        <authorList>
            <person name="Puginier C."/>
            <person name="Libourel C."/>
            <person name="Otte J."/>
            <person name="Skaloud P."/>
            <person name="Haon M."/>
            <person name="Grisel S."/>
            <person name="Petersen M."/>
            <person name="Berrin J.G."/>
            <person name="Delaux P.M."/>
            <person name="Dal Grande F."/>
            <person name="Keller J."/>
        </authorList>
    </citation>
    <scope>NUCLEOTIDE SEQUENCE [LARGE SCALE GENOMIC DNA]</scope>
    <source>
        <strain evidence="2 3">SAG 2043</strain>
    </source>
</reference>
<feature type="compositionally biased region" description="Acidic residues" evidence="1">
    <location>
        <begin position="42"/>
        <end position="53"/>
    </location>
</feature>
<dbReference type="Proteomes" id="UP001489004">
    <property type="component" value="Unassembled WGS sequence"/>
</dbReference>
<evidence type="ECO:0000313" key="3">
    <source>
        <dbReference type="Proteomes" id="UP001489004"/>
    </source>
</evidence>
<dbReference type="EMBL" id="JALJOR010000001">
    <property type="protein sequence ID" value="KAK9828820.1"/>
    <property type="molecule type" value="Genomic_DNA"/>
</dbReference>
<dbReference type="InterPro" id="IPR023799">
    <property type="entry name" value="RbfA_dom_sf"/>
</dbReference>
<dbReference type="Pfam" id="PF02033">
    <property type="entry name" value="RBFA"/>
    <property type="match status" value="1"/>
</dbReference>
<gene>
    <name evidence="2" type="ORF">WJX72_002265</name>
</gene>
<evidence type="ECO:0008006" key="4">
    <source>
        <dbReference type="Google" id="ProtNLM"/>
    </source>
</evidence>
<protein>
    <recommendedName>
        <fullName evidence="4">Ribosome-binding factor A</fullName>
    </recommendedName>
</protein>
<feature type="region of interest" description="Disordered" evidence="1">
    <location>
        <begin position="17"/>
        <end position="72"/>
    </location>
</feature>
<proteinExistence type="predicted"/>
<evidence type="ECO:0000313" key="2">
    <source>
        <dbReference type="EMBL" id="KAK9828820.1"/>
    </source>
</evidence>
<dbReference type="InterPro" id="IPR000238">
    <property type="entry name" value="RbfA"/>
</dbReference>
<dbReference type="SUPFAM" id="SSF89919">
    <property type="entry name" value="Ribosome-binding factor A, RbfA"/>
    <property type="match status" value="1"/>
</dbReference>
<organism evidence="2 3">
    <name type="scientific">[Myrmecia] bisecta</name>
    <dbReference type="NCBI Taxonomy" id="41462"/>
    <lineage>
        <taxon>Eukaryota</taxon>
        <taxon>Viridiplantae</taxon>
        <taxon>Chlorophyta</taxon>
        <taxon>core chlorophytes</taxon>
        <taxon>Trebouxiophyceae</taxon>
        <taxon>Trebouxiales</taxon>
        <taxon>Trebouxiaceae</taxon>
        <taxon>Myrmecia</taxon>
    </lineage>
</organism>
<name>A0AAW1R5T3_9CHLO</name>
<dbReference type="GO" id="GO:0006364">
    <property type="term" value="P:rRNA processing"/>
    <property type="evidence" value="ECO:0007669"/>
    <property type="project" value="InterPro"/>
</dbReference>
<evidence type="ECO:0000256" key="1">
    <source>
        <dbReference type="SAM" id="MobiDB-lite"/>
    </source>
</evidence>